<evidence type="ECO:0000313" key="3">
    <source>
        <dbReference type="EMBL" id="CCK70033.1"/>
    </source>
</evidence>
<accession>J7RKL2</accession>
<dbReference type="GO" id="GO:0005634">
    <property type="term" value="C:nucleus"/>
    <property type="evidence" value="ECO:0007669"/>
    <property type="project" value="EnsemblFungi"/>
</dbReference>
<feature type="compositionally biased region" description="Polar residues" evidence="1">
    <location>
        <begin position="580"/>
        <end position="589"/>
    </location>
</feature>
<dbReference type="PANTHER" id="PTHR11081">
    <property type="entry name" value="FLAP ENDONUCLEASE FAMILY MEMBER"/>
    <property type="match status" value="1"/>
</dbReference>
<feature type="compositionally biased region" description="Low complexity" evidence="1">
    <location>
        <begin position="570"/>
        <end position="579"/>
    </location>
</feature>
<dbReference type="PRINTS" id="PR00853">
    <property type="entry name" value="XPGRADSUPER"/>
</dbReference>
<dbReference type="CDD" id="cd09870">
    <property type="entry name" value="PIN_YEN1"/>
    <property type="match status" value="1"/>
</dbReference>
<protein>
    <recommendedName>
        <fullName evidence="2">XPG-I domain-containing protein</fullName>
    </recommendedName>
</protein>
<dbReference type="HOGENOM" id="CLU_016401_0_0_1"/>
<dbReference type="InterPro" id="IPR029060">
    <property type="entry name" value="PIN-like_dom_sf"/>
</dbReference>
<evidence type="ECO:0000259" key="2">
    <source>
        <dbReference type="SMART" id="SM00484"/>
    </source>
</evidence>
<sequence length="683" mass="78224">MGVPQIWKQIRDSGTPLNCPTHKRVPFVKWISENRDARIAIDVYHILFECGFFQFDQVGKPILNFVKRLKELVSFDVTFLLVFDGLEKPRKKGVFGGVHPKFMSIVEELLKSLNISYVMAPGEGEVQCCWHYKNGDVSYVWSNDSDCLIFGGDCIIKNYSKSEDDAGSIANQGSLHKDPYVTVLNYKEMEKRGKLLNRNSLLFFSALLGGDYNSQGVKGLGSEKALKLARLERPNFSEEFAKILNGEVEEGVSMNLAYVTFQHKLFRFCQSHGKEIFGKNYNNSLLSADKHNFENWPQLSTLRHYSHPRYDDSVNIDSVFNKLVYANVQHNKGYDTIDFDRLRDFLLSVKLPQIVDFDKWFHETFHEMFLLKYLLYDEGGVTNAKITDEKETMFDQNISHRVKFWRVRYRSFIQGVRPSTRSRSVSPVRANRSPERRSLDIQDFPFAMWIPQSCIPESHPLLIQYKEMTTQLLSEKEMKKKKRTPSPKKRFAQYRQSSNLDSFLSRHASPVNKNVSTLVQMKQASPLKSVTKRLFVEEDCEVEKEDGSAEVPDKEDDDSLVILEEVCQDSSSSRPFSPSTEQANLGSDKSSPKKHNSGATSSPALHIELVKKQLSFNEHDRNPIRCSTARSLPLPQLSRPATLAYNRESSLLDQIALDAEELLNQSDFDTSDTVASTNDEYEP</sequence>
<name>J7RKL2_HUIN7</name>
<proteinExistence type="predicted"/>
<feature type="domain" description="XPG-I" evidence="2">
    <location>
        <begin position="111"/>
        <end position="186"/>
    </location>
</feature>
<dbReference type="SUPFAM" id="SSF47807">
    <property type="entry name" value="5' to 3' exonuclease, C-terminal subdomain"/>
    <property type="match status" value="1"/>
</dbReference>
<dbReference type="Pfam" id="PF00867">
    <property type="entry name" value="XPG_I"/>
    <property type="match status" value="1"/>
</dbReference>
<dbReference type="KEGG" id="kng:KNAG_0D02840"/>
<reference evidence="4" key="2">
    <citation type="submission" date="2012-08" db="EMBL/GenBank/DDBJ databases">
        <title>Genome sequence of Kazachstania naganishii.</title>
        <authorList>
            <person name="Gordon J.L."/>
            <person name="Armisen D."/>
            <person name="Proux-Wera E."/>
            <person name="OhEigeartaigh S.S."/>
            <person name="Byrne K.P."/>
            <person name="Wolfe K.H."/>
        </authorList>
    </citation>
    <scope>NUCLEOTIDE SEQUENCE [LARGE SCALE GENOMIC DNA]</scope>
    <source>
        <strain evidence="4">ATCC MYA-139 / BCRC 22969 / CBS 8797 / CCRC 22969 / KCTC 17520 / NBRC 10181 / NCYC 3082</strain>
    </source>
</reference>
<feature type="region of interest" description="Disordered" evidence="1">
    <location>
        <begin position="663"/>
        <end position="683"/>
    </location>
</feature>
<evidence type="ECO:0000313" key="4">
    <source>
        <dbReference type="Proteomes" id="UP000006310"/>
    </source>
</evidence>
<dbReference type="eggNOG" id="KOG2520">
    <property type="taxonomic scope" value="Eukaryota"/>
</dbReference>
<feature type="region of interest" description="Disordered" evidence="1">
    <location>
        <begin position="567"/>
        <end position="603"/>
    </location>
</feature>
<dbReference type="GeneID" id="34525722"/>
<dbReference type="InterPro" id="IPR006086">
    <property type="entry name" value="XPG-I_dom"/>
</dbReference>
<dbReference type="RefSeq" id="XP_022464279.1">
    <property type="nucleotide sequence ID" value="XM_022607711.1"/>
</dbReference>
<dbReference type="GO" id="GO:0008821">
    <property type="term" value="F:crossover junction DNA endonuclease activity"/>
    <property type="evidence" value="ECO:0007669"/>
    <property type="project" value="EnsemblFungi"/>
</dbReference>
<dbReference type="OrthoDB" id="2959108at2759"/>
<organism evidence="3 4">
    <name type="scientific">Huiozyma naganishii (strain ATCC MYA-139 / BCRC 22969 / CBS 8797 / KCTC 17520 / NBRC 10181 / NCYC 3082 / Yp74L-3)</name>
    <name type="common">Yeast</name>
    <name type="synonym">Kazachstania naganishii</name>
    <dbReference type="NCBI Taxonomy" id="1071383"/>
    <lineage>
        <taxon>Eukaryota</taxon>
        <taxon>Fungi</taxon>
        <taxon>Dikarya</taxon>
        <taxon>Ascomycota</taxon>
        <taxon>Saccharomycotina</taxon>
        <taxon>Saccharomycetes</taxon>
        <taxon>Saccharomycetales</taxon>
        <taxon>Saccharomycetaceae</taxon>
        <taxon>Huiozyma</taxon>
    </lineage>
</organism>
<evidence type="ECO:0000256" key="1">
    <source>
        <dbReference type="SAM" id="MobiDB-lite"/>
    </source>
</evidence>
<dbReference type="AlphaFoldDB" id="J7RKL2"/>
<dbReference type="SUPFAM" id="SSF88723">
    <property type="entry name" value="PIN domain-like"/>
    <property type="match status" value="1"/>
</dbReference>
<dbReference type="PANTHER" id="PTHR11081:SF72">
    <property type="entry name" value="HOLLIDAY JUNCTION RESOLVASE YEN1"/>
    <property type="match status" value="1"/>
</dbReference>
<dbReference type="GO" id="GO:0051908">
    <property type="term" value="F:double-stranded DNA 5'-3' DNA exonuclease activity"/>
    <property type="evidence" value="ECO:0007669"/>
    <property type="project" value="EnsemblFungi"/>
</dbReference>
<keyword evidence="4" id="KW-1185">Reference proteome</keyword>
<dbReference type="Gene3D" id="1.10.150.20">
    <property type="entry name" value="5' to 3' exonuclease, C-terminal subdomain"/>
    <property type="match status" value="1"/>
</dbReference>
<dbReference type="InterPro" id="IPR006084">
    <property type="entry name" value="XPG/Rad2"/>
</dbReference>
<dbReference type="GO" id="GO:0006281">
    <property type="term" value="P:DNA repair"/>
    <property type="evidence" value="ECO:0007669"/>
    <property type="project" value="EnsemblFungi"/>
</dbReference>
<gene>
    <name evidence="3" type="primary">KNAG0D02840</name>
    <name evidence="3" type="ordered locus">KNAG_0D02840</name>
</gene>
<dbReference type="OMA" id="IMHYFHP"/>
<dbReference type="GO" id="GO:0005737">
    <property type="term" value="C:cytoplasm"/>
    <property type="evidence" value="ECO:0007669"/>
    <property type="project" value="EnsemblFungi"/>
</dbReference>
<dbReference type="SMART" id="SM00484">
    <property type="entry name" value="XPGI"/>
    <property type="match status" value="1"/>
</dbReference>
<dbReference type="GO" id="GO:0017108">
    <property type="term" value="F:5'-flap endonuclease activity"/>
    <property type="evidence" value="ECO:0007669"/>
    <property type="project" value="TreeGrafter"/>
</dbReference>
<dbReference type="Gene3D" id="3.40.50.1010">
    <property type="entry name" value="5'-nuclease"/>
    <property type="match status" value="2"/>
</dbReference>
<dbReference type="InterPro" id="IPR036279">
    <property type="entry name" value="5-3_exonuclease_C_sf"/>
</dbReference>
<dbReference type="EMBL" id="HE978317">
    <property type="protein sequence ID" value="CCK70033.1"/>
    <property type="molecule type" value="Genomic_DNA"/>
</dbReference>
<dbReference type="STRING" id="1071383.J7RKL2"/>
<reference evidence="3 4" key="1">
    <citation type="journal article" date="2011" name="Proc. Natl. Acad. Sci. U.S.A.">
        <title>Evolutionary erosion of yeast sex chromosomes by mating-type switching accidents.</title>
        <authorList>
            <person name="Gordon J.L."/>
            <person name="Armisen D."/>
            <person name="Proux-Wera E."/>
            <person name="Oheigeartaigh S.S."/>
            <person name="Byrne K.P."/>
            <person name="Wolfe K.H."/>
        </authorList>
    </citation>
    <scope>NUCLEOTIDE SEQUENCE [LARGE SCALE GENOMIC DNA]</scope>
    <source>
        <strain evidence="4">ATCC MYA-139 / BCRC 22969 / CBS 8797 / CCRC 22969 / KCTC 17520 / NBRC 10181 / NCYC 3082</strain>
    </source>
</reference>
<dbReference type="Proteomes" id="UP000006310">
    <property type="component" value="Chromosome 4"/>
</dbReference>